<evidence type="ECO:0000313" key="1">
    <source>
        <dbReference type="EMBL" id="KAK0435254.1"/>
    </source>
</evidence>
<dbReference type="Proteomes" id="UP001175226">
    <property type="component" value="Unassembled WGS sequence"/>
</dbReference>
<dbReference type="AlphaFoldDB" id="A0AA39J447"/>
<sequence length="373" mass="42815">MSTGMWASKAHGSFRTLTQRALQDWSQFSSVCGNTQGYFGKPLTDSFLFDTDTQALSQTYLEGIAVLLQSTKCAILGLSGNSKAFRRLWSSIEQWSIQLSDIIHAHDSHYLDDATVWTVLEKLQELVYNLLRGGVKYARDSIYQGPQMLVTSQLYLKVIQSHHPNIRRLRFLLELSLMRYTEIVTLSRLPRTEFYPFTKTSRETIMDCFRRSITRIQDPTITFEDRLHIHTFVLVISRSSLKYSRVLLANRALYWLCTSLSCFPPMLAANPGKYRDEDLGPCLAYLADQFNLSGPEYMSEALDADILDTMLKLDKLFPGAYDIFIGMFDSIHKGLIFRGVERRVRKALDKIDQHSLDADLQPGRRSFYSDHCP</sequence>
<protein>
    <submittedName>
        <fullName evidence="1">Uncharacterized protein</fullName>
    </submittedName>
</protein>
<proteinExistence type="predicted"/>
<evidence type="ECO:0000313" key="2">
    <source>
        <dbReference type="Proteomes" id="UP001175226"/>
    </source>
</evidence>
<gene>
    <name evidence="1" type="ORF">EV421DRAFT_1908731</name>
</gene>
<organism evidence="1 2">
    <name type="scientific">Armillaria borealis</name>
    <dbReference type="NCBI Taxonomy" id="47425"/>
    <lineage>
        <taxon>Eukaryota</taxon>
        <taxon>Fungi</taxon>
        <taxon>Dikarya</taxon>
        <taxon>Basidiomycota</taxon>
        <taxon>Agaricomycotina</taxon>
        <taxon>Agaricomycetes</taxon>
        <taxon>Agaricomycetidae</taxon>
        <taxon>Agaricales</taxon>
        <taxon>Marasmiineae</taxon>
        <taxon>Physalacriaceae</taxon>
        <taxon>Armillaria</taxon>
    </lineage>
</organism>
<comment type="caution">
    <text evidence="1">The sequence shown here is derived from an EMBL/GenBank/DDBJ whole genome shotgun (WGS) entry which is preliminary data.</text>
</comment>
<keyword evidence="2" id="KW-1185">Reference proteome</keyword>
<name>A0AA39J447_9AGAR</name>
<dbReference type="EMBL" id="JAUEPT010000064">
    <property type="protein sequence ID" value="KAK0435254.1"/>
    <property type="molecule type" value="Genomic_DNA"/>
</dbReference>
<reference evidence="1" key="1">
    <citation type="submission" date="2023-06" db="EMBL/GenBank/DDBJ databases">
        <authorList>
            <consortium name="Lawrence Berkeley National Laboratory"/>
            <person name="Ahrendt S."/>
            <person name="Sahu N."/>
            <person name="Indic B."/>
            <person name="Wong-Bajracharya J."/>
            <person name="Merenyi Z."/>
            <person name="Ke H.-M."/>
            <person name="Monk M."/>
            <person name="Kocsube S."/>
            <person name="Drula E."/>
            <person name="Lipzen A."/>
            <person name="Balint B."/>
            <person name="Henrissat B."/>
            <person name="Andreopoulos B."/>
            <person name="Martin F.M."/>
            <person name="Harder C.B."/>
            <person name="Rigling D."/>
            <person name="Ford K.L."/>
            <person name="Foster G.D."/>
            <person name="Pangilinan J."/>
            <person name="Papanicolaou A."/>
            <person name="Barry K."/>
            <person name="LaButti K."/>
            <person name="Viragh M."/>
            <person name="Koriabine M."/>
            <person name="Yan M."/>
            <person name="Riley R."/>
            <person name="Champramary S."/>
            <person name="Plett K.L."/>
            <person name="Tsai I.J."/>
            <person name="Slot J."/>
            <person name="Sipos G."/>
            <person name="Plett J."/>
            <person name="Nagy L.G."/>
            <person name="Grigoriev I.V."/>
        </authorList>
    </citation>
    <scope>NUCLEOTIDE SEQUENCE</scope>
    <source>
        <strain evidence="1">FPL87.14</strain>
    </source>
</reference>
<accession>A0AA39J447</accession>